<dbReference type="InterPro" id="IPR036388">
    <property type="entry name" value="WH-like_DNA-bd_sf"/>
</dbReference>
<dbReference type="GO" id="GO:0003700">
    <property type="term" value="F:DNA-binding transcription factor activity"/>
    <property type="evidence" value="ECO:0007669"/>
    <property type="project" value="InterPro"/>
</dbReference>
<feature type="domain" description="HTH lysR-type" evidence="5">
    <location>
        <begin position="5"/>
        <end position="62"/>
    </location>
</feature>
<evidence type="ECO:0000313" key="7">
    <source>
        <dbReference type="Proteomes" id="UP000321638"/>
    </source>
</evidence>
<protein>
    <submittedName>
        <fullName evidence="6">LysR family transcriptional regulator</fullName>
    </submittedName>
</protein>
<dbReference type="SUPFAM" id="SSF46785">
    <property type="entry name" value="Winged helix' DNA-binding domain"/>
    <property type="match status" value="1"/>
</dbReference>
<dbReference type="GO" id="GO:0032993">
    <property type="term" value="C:protein-DNA complex"/>
    <property type="evidence" value="ECO:0007669"/>
    <property type="project" value="TreeGrafter"/>
</dbReference>
<keyword evidence="7" id="KW-1185">Reference proteome</keyword>
<dbReference type="OrthoDB" id="9775392at2"/>
<dbReference type="SUPFAM" id="SSF53850">
    <property type="entry name" value="Periplasmic binding protein-like II"/>
    <property type="match status" value="1"/>
</dbReference>
<dbReference type="FunFam" id="1.10.10.10:FF:000001">
    <property type="entry name" value="LysR family transcriptional regulator"/>
    <property type="match status" value="1"/>
</dbReference>
<keyword evidence="3" id="KW-0238">DNA-binding</keyword>
<keyword evidence="4" id="KW-0804">Transcription</keyword>
<dbReference type="EMBL" id="VDUZ01000025">
    <property type="protein sequence ID" value="TXL73431.1"/>
    <property type="molecule type" value="Genomic_DNA"/>
</dbReference>
<evidence type="ECO:0000256" key="1">
    <source>
        <dbReference type="ARBA" id="ARBA00009437"/>
    </source>
</evidence>
<evidence type="ECO:0000256" key="2">
    <source>
        <dbReference type="ARBA" id="ARBA00023015"/>
    </source>
</evidence>
<comment type="similarity">
    <text evidence="1">Belongs to the LysR transcriptional regulatory family.</text>
</comment>
<reference evidence="6 7" key="1">
    <citation type="submission" date="2019-06" db="EMBL/GenBank/DDBJ databases">
        <title>New taxonomy in bacterial strain CC-CFT640, isolated from vineyard.</title>
        <authorList>
            <person name="Lin S.-Y."/>
            <person name="Tsai C.-F."/>
            <person name="Young C.-C."/>
        </authorList>
    </citation>
    <scope>NUCLEOTIDE SEQUENCE [LARGE SCALE GENOMIC DNA]</scope>
    <source>
        <strain evidence="6 7">CC-CFT640</strain>
    </source>
</reference>
<proteinExistence type="inferred from homology"/>
<evidence type="ECO:0000256" key="3">
    <source>
        <dbReference type="ARBA" id="ARBA00023125"/>
    </source>
</evidence>
<accession>A0A5C8PIA8</accession>
<comment type="caution">
    <text evidence="6">The sequence shown here is derived from an EMBL/GenBank/DDBJ whole genome shotgun (WGS) entry which is preliminary data.</text>
</comment>
<dbReference type="GO" id="GO:0003677">
    <property type="term" value="F:DNA binding"/>
    <property type="evidence" value="ECO:0007669"/>
    <property type="project" value="UniProtKB-KW"/>
</dbReference>
<gene>
    <name evidence="6" type="ORF">FHP25_21090</name>
</gene>
<dbReference type="CDD" id="cd08411">
    <property type="entry name" value="PBP2_OxyR"/>
    <property type="match status" value="1"/>
</dbReference>
<sequence>MKGLPSLRQLQYLVAIADTGHFGRAAQRCFVTQSTLSAGLKELETTLGAMLIERDRRTAALTVVGAEIVVRARRLLAEAADLVDVARGLAEPLSGPLRIGIIPTIGPYLLPSLLPQLRARYPALQPFLVEDQTARLIERLSAGALDVAVLALPYDLPRLTTLPVLEDPFVVAAPEGHALLRQQTVSPDSLAGATLLLLADGHCLRQHALSACGLGRSATGQAVEATSLSTLIHMVDSGLGVTLLPMLAVRAGALRGTRIATRPLAGPDASRTIGLAWRASSAQAQSYRLLGDVIHAACPA</sequence>
<dbReference type="InterPro" id="IPR005119">
    <property type="entry name" value="LysR_subst-bd"/>
</dbReference>
<dbReference type="InterPro" id="IPR000847">
    <property type="entry name" value="LysR_HTH_N"/>
</dbReference>
<evidence type="ECO:0000259" key="5">
    <source>
        <dbReference type="PROSITE" id="PS50931"/>
    </source>
</evidence>
<dbReference type="PROSITE" id="PS50931">
    <property type="entry name" value="HTH_LYSR"/>
    <property type="match status" value="1"/>
</dbReference>
<dbReference type="PANTHER" id="PTHR30346">
    <property type="entry name" value="TRANSCRIPTIONAL DUAL REGULATOR HCAR-RELATED"/>
    <property type="match status" value="1"/>
</dbReference>
<evidence type="ECO:0000313" key="6">
    <source>
        <dbReference type="EMBL" id="TXL73431.1"/>
    </source>
</evidence>
<dbReference type="AlphaFoldDB" id="A0A5C8PIA8"/>
<dbReference type="Gene3D" id="1.10.10.10">
    <property type="entry name" value="Winged helix-like DNA-binding domain superfamily/Winged helix DNA-binding domain"/>
    <property type="match status" value="1"/>
</dbReference>
<evidence type="ECO:0000256" key="4">
    <source>
        <dbReference type="ARBA" id="ARBA00023163"/>
    </source>
</evidence>
<dbReference type="RefSeq" id="WP_147848953.1">
    <property type="nucleotide sequence ID" value="NZ_VDUZ01000025.1"/>
</dbReference>
<name>A0A5C8PIA8_9HYPH</name>
<dbReference type="PANTHER" id="PTHR30346:SF10">
    <property type="entry name" value="TRANSCRIPTIONAL REGULATOR OF OXIDATIVE STRESS OXYR"/>
    <property type="match status" value="1"/>
</dbReference>
<dbReference type="Proteomes" id="UP000321638">
    <property type="component" value="Unassembled WGS sequence"/>
</dbReference>
<dbReference type="Gene3D" id="3.40.190.10">
    <property type="entry name" value="Periplasmic binding protein-like II"/>
    <property type="match status" value="2"/>
</dbReference>
<organism evidence="6 7">
    <name type="scientific">Vineibacter terrae</name>
    <dbReference type="NCBI Taxonomy" id="2586908"/>
    <lineage>
        <taxon>Bacteria</taxon>
        <taxon>Pseudomonadati</taxon>
        <taxon>Pseudomonadota</taxon>
        <taxon>Alphaproteobacteria</taxon>
        <taxon>Hyphomicrobiales</taxon>
        <taxon>Vineibacter</taxon>
    </lineage>
</organism>
<dbReference type="InterPro" id="IPR036390">
    <property type="entry name" value="WH_DNA-bd_sf"/>
</dbReference>
<keyword evidence="2" id="KW-0805">Transcription regulation</keyword>
<dbReference type="Pfam" id="PF00126">
    <property type="entry name" value="HTH_1"/>
    <property type="match status" value="1"/>
</dbReference>
<dbReference type="Pfam" id="PF03466">
    <property type="entry name" value="LysR_substrate"/>
    <property type="match status" value="1"/>
</dbReference>